<dbReference type="AlphaFoldDB" id="A0ABD1ZI64"/>
<dbReference type="EMBL" id="JBHFFA010000001">
    <property type="protein sequence ID" value="KAL2650331.1"/>
    <property type="molecule type" value="Genomic_DNA"/>
</dbReference>
<proteinExistence type="predicted"/>
<evidence type="ECO:0000256" key="1">
    <source>
        <dbReference type="SAM" id="MobiDB-lite"/>
    </source>
</evidence>
<feature type="compositionally biased region" description="Basic and acidic residues" evidence="1">
    <location>
        <begin position="31"/>
        <end position="46"/>
    </location>
</feature>
<evidence type="ECO:0000313" key="3">
    <source>
        <dbReference type="Proteomes" id="UP001605036"/>
    </source>
</evidence>
<dbReference type="Proteomes" id="UP001605036">
    <property type="component" value="Unassembled WGS sequence"/>
</dbReference>
<organism evidence="2 3">
    <name type="scientific">Riccia fluitans</name>
    <dbReference type="NCBI Taxonomy" id="41844"/>
    <lineage>
        <taxon>Eukaryota</taxon>
        <taxon>Viridiplantae</taxon>
        <taxon>Streptophyta</taxon>
        <taxon>Embryophyta</taxon>
        <taxon>Marchantiophyta</taxon>
        <taxon>Marchantiopsida</taxon>
        <taxon>Marchantiidae</taxon>
        <taxon>Marchantiales</taxon>
        <taxon>Ricciaceae</taxon>
        <taxon>Riccia</taxon>
    </lineage>
</organism>
<feature type="region of interest" description="Disordered" evidence="1">
    <location>
        <begin position="25"/>
        <end position="46"/>
    </location>
</feature>
<keyword evidence="3" id="KW-1185">Reference proteome</keyword>
<accession>A0ABD1ZI64</accession>
<gene>
    <name evidence="2" type="ORF">R1flu_018459</name>
</gene>
<sequence length="121" mass="13728">MKRDYEGMLDDDVQYFEETFFGRFPGSSSDSGRRCSEEDGEEVVDKREKLTPAKMRYYEGLLTGDLATSKIQARRTIKIMKNTLWMTPSSALVNLLLVLPQDVLASMHLVISPQFCLGIQA</sequence>
<reference evidence="2 3" key="1">
    <citation type="submission" date="2024-09" db="EMBL/GenBank/DDBJ databases">
        <title>Chromosome-scale assembly of Riccia fluitans.</title>
        <authorList>
            <person name="Paukszto L."/>
            <person name="Sawicki J."/>
            <person name="Karawczyk K."/>
            <person name="Piernik-Szablinska J."/>
            <person name="Szczecinska M."/>
            <person name="Mazdziarz M."/>
        </authorList>
    </citation>
    <scope>NUCLEOTIDE SEQUENCE [LARGE SCALE GENOMIC DNA]</scope>
    <source>
        <strain evidence="2">Rf_01</strain>
        <tissue evidence="2">Aerial parts of the thallus</tissue>
    </source>
</reference>
<comment type="caution">
    <text evidence="2">The sequence shown here is derived from an EMBL/GenBank/DDBJ whole genome shotgun (WGS) entry which is preliminary data.</text>
</comment>
<evidence type="ECO:0000313" key="2">
    <source>
        <dbReference type="EMBL" id="KAL2650331.1"/>
    </source>
</evidence>
<name>A0ABD1ZI64_9MARC</name>
<protein>
    <submittedName>
        <fullName evidence="2">Uncharacterized protein</fullName>
    </submittedName>
</protein>